<proteinExistence type="predicted"/>
<dbReference type="InterPro" id="IPR014550">
    <property type="entry name" value="UCP028704_OpgC"/>
</dbReference>
<organism evidence="2 3">
    <name type="scientific">Beggiatoa alba B18LD</name>
    <dbReference type="NCBI Taxonomy" id="395493"/>
    <lineage>
        <taxon>Bacteria</taxon>
        <taxon>Pseudomonadati</taxon>
        <taxon>Pseudomonadota</taxon>
        <taxon>Gammaproteobacteria</taxon>
        <taxon>Thiotrichales</taxon>
        <taxon>Thiotrichaceae</taxon>
        <taxon>Beggiatoa</taxon>
    </lineage>
</organism>
<evidence type="ECO:0000256" key="1">
    <source>
        <dbReference type="SAM" id="Phobius"/>
    </source>
</evidence>
<reference evidence="2 3" key="1">
    <citation type="submission" date="2011-11" db="EMBL/GenBank/DDBJ databases">
        <title>Improved High-Quality Draft sequence of Beggiatoa alba B18lD.</title>
        <authorList>
            <consortium name="US DOE Joint Genome Institute"/>
            <person name="Lucas S."/>
            <person name="Han J."/>
            <person name="Lapidus A."/>
            <person name="Cheng J.-F."/>
            <person name="Goodwin L."/>
            <person name="Pitluck S."/>
            <person name="Peters L."/>
            <person name="Mikhailova N."/>
            <person name="Held B."/>
            <person name="Detter J.C."/>
            <person name="Han C."/>
            <person name="Tapia R."/>
            <person name="Land M."/>
            <person name="Hauser L."/>
            <person name="Kyrpides N."/>
            <person name="Ivanova N."/>
            <person name="Pagani I."/>
            <person name="Samuel K."/>
            <person name="Teske A."/>
            <person name="Mueller J."/>
            <person name="Woyke T."/>
        </authorList>
    </citation>
    <scope>NUCLEOTIDE SEQUENCE [LARGE SCALE GENOMIC DNA]</scope>
    <source>
        <strain evidence="2 3">B18LD</strain>
    </source>
</reference>
<dbReference type="PIRSF" id="PIRSF028704">
    <property type="entry name" value="UPC028704"/>
    <property type="match status" value="1"/>
</dbReference>
<keyword evidence="1" id="KW-0812">Transmembrane</keyword>
<keyword evidence="1" id="KW-1133">Transmembrane helix</keyword>
<protein>
    <recommendedName>
        <fullName evidence="4">OpgC protein</fullName>
    </recommendedName>
</protein>
<feature type="transmembrane region" description="Helical" evidence="1">
    <location>
        <begin position="279"/>
        <end position="297"/>
    </location>
</feature>
<feature type="transmembrane region" description="Helical" evidence="1">
    <location>
        <begin position="54"/>
        <end position="71"/>
    </location>
</feature>
<sequence>MSSTASFPQISHTNSREVQLDFFRGLALCIIFIAHIPDNWLANYTYGRFGFSDSAELFIFVSGYTAARAFGRTFTQLGFWVGTIRVLHRCWQLYIAHLALFFLLAAICAAGNKLHYIDYIGRLNLYFFFERTPEAIVGLFSLSYVPNYFDILPMYIVILACVPLMMLLARLHLILVPVMCLSIYLGMWWFNWALPAEIDSDRPWFFNPFGWQLLFFTGFLLGAGWMQAPRSSHVLALICLLFILLSIPLSNFPIYSQSIWLNNLRLNIDPLVIKTNFGILRWIHFLALAGLTQYLLLYWQSFFHTRFAQYTAKIGQQGLALFLCSMILSYVAGMIMDYTGRHILDTILINMFGLYCLWILAYMIGWFKTVPWKNKTVMCLN</sequence>
<feature type="transmembrane region" description="Helical" evidence="1">
    <location>
        <begin position="318"/>
        <end position="335"/>
    </location>
</feature>
<feature type="transmembrane region" description="Helical" evidence="1">
    <location>
        <begin position="234"/>
        <end position="255"/>
    </location>
</feature>
<dbReference type="PANTHER" id="PTHR38592">
    <property type="entry name" value="BLL4819 PROTEIN"/>
    <property type="match status" value="1"/>
</dbReference>
<dbReference type="Proteomes" id="UP000005744">
    <property type="component" value="Unassembled WGS sequence"/>
</dbReference>
<feature type="transmembrane region" description="Helical" evidence="1">
    <location>
        <begin position="204"/>
        <end position="222"/>
    </location>
</feature>
<accession>I3CDC4</accession>
<dbReference type="EMBL" id="JH600070">
    <property type="protein sequence ID" value="EIJ41617.1"/>
    <property type="molecule type" value="Genomic_DNA"/>
</dbReference>
<keyword evidence="1" id="KW-0472">Membrane</keyword>
<dbReference type="AlphaFoldDB" id="I3CDC4"/>
<keyword evidence="3" id="KW-1185">Reference proteome</keyword>
<name>I3CDC4_9GAMM</name>
<evidence type="ECO:0000313" key="3">
    <source>
        <dbReference type="Proteomes" id="UP000005744"/>
    </source>
</evidence>
<feature type="transmembrane region" description="Helical" evidence="1">
    <location>
        <begin position="22"/>
        <end position="42"/>
    </location>
</feature>
<feature type="transmembrane region" description="Helical" evidence="1">
    <location>
        <begin position="347"/>
        <end position="367"/>
    </location>
</feature>
<dbReference type="Pfam" id="PF10129">
    <property type="entry name" value="OpgC_C"/>
    <property type="match status" value="1"/>
</dbReference>
<dbReference type="HOGENOM" id="CLU_041000_2_0_6"/>
<dbReference type="OrthoDB" id="9775975at2"/>
<dbReference type="eggNOG" id="COG4645">
    <property type="taxonomic scope" value="Bacteria"/>
</dbReference>
<dbReference type="RefSeq" id="WP_002683703.1">
    <property type="nucleotide sequence ID" value="NZ_JH600070.1"/>
</dbReference>
<feature type="transmembrane region" description="Helical" evidence="1">
    <location>
        <begin position="173"/>
        <end position="192"/>
    </location>
</feature>
<evidence type="ECO:0008006" key="4">
    <source>
        <dbReference type="Google" id="ProtNLM"/>
    </source>
</evidence>
<dbReference type="STRING" id="395493.BegalDRAFT_0705"/>
<evidence type="ECO:0000313" key="2">
    <source>
        <dbReference type="EMBL" id="EIJ41617.1"/>
    </source>
</evidence>
<gene>
    <name evidence="2" type="ORF">BegalDRAFT_0705</name>
</gene>
<dbReference type="PANTHER" id="PTHR38592:SF3">
    <property type="entry name" value="BLL4819 PROTEIN"/>
    <property type="match status" value="1"/>
</dbReference>
<feature type="transmembrane region" description="Helical" evidence="1">
    <location>
        <begin position="91"/>
        <end position="111"/>
    </location>
</feature>